<accession>A0ABD0QU07</accession>
<evidence type="ECO:0000259" key="2">
    <source>
        <dbReference type="Pfam" id="PF19032"/>
    </source>
</evidence>
<dbReference type="AlphaFoldDB" id="A0ABD0QU07"/>
<organism evidence="3 4">
    <name type="scientific">Cirrhinus mrigala</name>
    <name type="common">Mrigala</name>
    <dbReference type="NCBI Taxonomy" id="683832"/>
    <lineage>
        <taxon>Eukaryota</taxon>
        <taxon>Metazoa</taxon>
        <taxon>Chordata</taxon>
        <taxon>Craniata</taxon>
        <taxon>Vertebrata</taxon>
        <taxon>Euteleostomi</taxon>
        <taxon>Actinopterygii</taxon>
        <taxon>Neopterygii</taxon>
        <taxon>Teleostei</taxon>
        <taxon>Ostariophysi</taxon>
        <taxon>Cypriniformes</taxon>
        <taxon>Cyprinidae</taxon>
        <taxon>Labeoninae</taxon>
        <taxon>Labeonini</taxon>
        <taxon>Cirrhinus</taxon>
    </lineage>
</organism>
<dbReference type="InterPro" id="IPR043988">
    <property type="entry name" value="CCZ1/INTU_longin_2"/>
</dbReference>
<reference evidence="3 4" key="1">
    <citation type="submission" date="2024-05" db="EMBL/GenBank/DDBJ databases">
        <title>Genome sequencing and assembly of Indian major carp, Cirrhinus mrigala (Hamilton, 1822).</title>
        <authorList>
            <person name="Mohindra V."/>
            <person name="Chowdhury L.M."/>
            <person name="Lal K."/>
            <person name="Jena J.K."/>
        </authorList>
    </citation>
    <scope>NUCLEOTIDE SEQUENCE [LARGE SCALE GENOMIC DNA]</scope>
    <source>
        <strain evidence="3">CM1030</strain>
        <tissue evidence="3">Blood</tissue>
    </source>
</reference>
<sequence>CVLLEAGGCASPALGSPGPDCVYVDQVKATLLQLESLDAAIEERLSAPPTPCLSCADWFLPAGGRDRQDGVGSSPILNRLTAAIKPPLFGEAGPSPQRSLSDSGSEGHADGTPSFSSGLSPHATPDSVRRTPSSGTRRDSLGSGG</sequence>
<gene>
    <name evidence="3" type="ORF">M9458_016800</name>
</gene>
<evidence type="ECO:0000313" key="3">
    <source>
        <dbReference type="EMBL" id="KAL0189701.1"/>
    </source>
</evidence>
<dbReference type="Proteomes" id="UP001529510">
    <property type="component" value="Unassembled WGS sequence"/>
</dbReference>
<comment type="caution">
    <text evidence="3">The sequence shown here is derived from an EMBL/GenBank/DDBJ whole genome shotgun (WGS) entry which is preliminary data.</text>
</comment>
<feature type="non-terminal residue" evidence="3">
    <location>
        <position position="1"/>
    </location>
</feature>
<name>A0ABD0QU07_CIRMR</name>
<dbReference type="PANTHER" id="PTHR21082:SF4">
    <property type="entry name" value="PROTEIN INTURNED"/>
    <property type="match status" value="1"/>
</dbReference>
<feature type="region of interest" description="Disordered" evidence="1">
    <location>
        <begin position="86"/>
        <end position="145"/>
    </location>
</feature>
<feature type="non-terminal residue" evidence="3">
    <location>
        <position position="145"/>
    </location>
</feature>
<proteinExistence type="predicted"/>
<dbReference type="EMBL" id="JAMKFB020000007">
    <property type="protein sequence ID" value="KAL0189701.1"/>
    <property type="molecule type" value="Genomic_DNA"/>
</dbReference>
<protein>
    <recommendedName>
        <fullName evidence="2">CCZ1/INTU second Longin domain-containing protein</fullName>
    </recommendedName>
</protein>
<feature type="domain" description="CCZ1/INTU second Longin" evidence="2">
    <location>
        <begin position="1"/>
        <end position="31"/>
    </location>
</feature>
<evidence type="ECO:0000256" key="1">
    <source>
        <dbReference type="SAM" id="MobiDB-lite"/>
    </source>
</evidence>
<evidence type="ECO:0000313" key="4">
    <source>
        <dbReference type="Proteomes" id="UP001529510"/>
    </source>
</evidence>
<dbReference type="PANTHER" id="PTHR21082">
    <property type="entry name" value="PROTEIN INTURNED"/>
    <property type="match status" value="1"/>
</dbReference>
<dbReference type="InterPro" id="IPR039151">
    <property type="entry name" value="INTU"/>
</dbReference>
<feature type="compositionally biased region" description="Basic and acidic residues" evidence="1">
    <location>
        <begin position="136"/>
        <end position="145"/>
    </location>
</feature>
<keyword evidence="4" id="KW-1185">Reference proteome</keyword>
<dbReference type="Pfam" id="PF19032">
    <property type="entry name" value="Intu_longin_2"/>
    <property type="match status" value="1"/>
</dbReference>